<protein>
    <submittedName>
        <fullName evidence="3">UvrB/UvrC motif-containing protein</fullName>
    </submittedName>
</protein>
<feature type="domain" description="UVR" evidence="2">
    <location>
        <begin position="169"/>
        <end position="204"/>
    </location>
</feature>
<dbReference type="InterPro" id="IPR001943">
    <property type="entry name" value="UVR_dom"/>
</dbReference>
<dbReference type="RefSeq" id="WP_349229121.1">
    <property type="nucleotide sequence ID" value="NZ_JBBMFJ010000011.1"/>
</dbReference>
<organism evidence="3 4">
    <name type="scientific">Ventrimonas faecis</name>
    <dbReference type="NCBI Taxonomy" id="3133170"/>
    <lineage>
        <taxon>Bacteria</taxon>
        <taxon>Bacillati</taxon>
        <taxon>Bacillota</taxon>
        <taxon>Clostridia</taxon>
        <taxon>Lachnospirales</taxon>
        <taxon>Lachnospiraceae</taxon>
        <taxon>Ventrimonas</taxon>
    </lineage>
</organism>
<dbReference type="Gene3D" id="4.10.860.10">
    <property type="entry name" value="UVR domain"/>
    <property type="match status" value="1"/>
</dbReference>
<dbReference type="PROSITE" id="PS50151">
    <property type="entry name" value="UVR"/>
    <property type="match status" value="1"/>
</dbReference>
<name>A0ABV1HM35_9FIRM</name>
<evidence type="ECO:0000313" key="3">
    <source>
        <dbReference type="EMBL" id="MEQ2562892.1"/>
    </source>
</evidence>
<evidence type="ECO:0000256" key="1">
    <source>
        <dbReference type="SAM" id="Coils"/>
    </source>
</evidence>
<evidence type="ECO:0000259" key="2">
    <source>
        <dbReference type="PROSITE" id="PS50151"/>
    </source>
</evidence>
<dbReference type="PANTHER" id="PTHR38430:SF1">
    <property type="entry name" value="PROTEIN-ARGININE KINASE ACTIVATOR PROTEIN"/>
    <property type="match status" value="1"/>
</dbReference>
<gene>
    <name evidence="3" type="ORF">WMO41_06910</name>
</gene>
<dbReference type="Proteomes" id="UP001437460">
    <property type="component" value="Unassembled WGS sequence"/>
</dbReference>
<dbReference type="SUPFAM" id="SSF46600">
    <property type="entry name" value="C-terminal UvrC-binding domain of UvrB"/>
    <property type="match status" value="1"/>
</dbReference>
<keyword evidence="4" id="KW-1185">Reference proteome</keyword>
<accession>A0ABV1HM35</accession>
<dbReference type="PIRSF" id="PIRSF015034">
    <property type="entry name" value="YacH"/>
    <property type="match status" value="1"/>
</dbReference>
<sequence length="206" mass="22739">MLCERCKIREANIQYTEIANGVRTEHNYCTQCAKEMDFGPYSAIFEGEFPLGKLLSGLLGVQGEADAEEKTSQIVCPTCGTSYDDFVKNSRFGCADCYSVFDLLINDKIKQLQGNVRHTGKHPKFQKIKADPFHLTSSGQPEEETAVDAAAGSGGQNAEFVSAGESDVQAQIRKLEARLREAVRAEEYEAAAEYRDQIRALKEAQA</sequence>
<proteinExistence type="predicted"/>
<evidence type="ECO:0000313" key="4">
    <source>
        <dbReference type="Proteomes" id="UP001437460"/>
    </source>
</evidence>
<dbReference type="InterPro" id="IPR025542">
    <property type="entry name" value="YacH"/>
</dbReference>
<dbReference type="PANTHER" id="PTHR38430">
    <property type="entry name" value="PROTEIN-ARGININE KINASE ACTIVATOR PROTEIN"/>
    <property type="match status" value="1"/>
</dbReference>
<comment type="caution">
    <text evidence="3">The sequence shown here is derived from an EMBL/GenBank/DDBJ whole genome shotgun (WGS) entry which is preliminary data.</text>
</comment>
<feature type="coiled-coil region" evidence="1">
    <location>
        <begin position="165"/>
        <end position="204"/>
    </location>
</feature>
<dbReference type="Pfam" id="PF02151">
    <property type="entry name" value="UVR"/>
    <property type="match status" value="1"/>
</dbReference>
<reference evidence="3 4" key="1">
    <citation type="submission" date="2024-03" db="EMBL/GenBank/DDBJ databases">
        <title>Human intestinal bacterial collection.</title>
        <authorList>
            <person name="Pauvert C."/>
            <person name="Hitch T.C.A."/>
            <person name="Clavel T."/>
        </authorList>
    </citation>
    <scope>NUCLEOTIDE SEQUENCE [LARGE SCALE GENOMIC DNA]</scope>
    <source>
        <strain evidence="3 4">CLA-AP-H27</strain>
    </source>
</reference>
<dbReference type="EMBL" id="JBBMFJ010000011">
    <property type="protein sequence ID" value="MEQ2562892.1"/>
    <property type="molecule type" value="Genomic_DNA"/>
</dbReference>
<dbReference type="InterPro" id="IPR036876">
    <property type="entry name" value="UVR_dom_sf"/>
</dbReference>
<keyword evidence="1" id="KW-0175">Coiled coil</keyword>